<keyword evidence="3" id="KW-1185">Reference proteome</keyword>
<organism evidence="2 3">
    <name type="scientific">Clarias magur</name>
    <name type="common">Asian catfish</name>
    <name type="synonym">Macropteronotus magur</name>
    <dbReference type="NCBI Taxonomy" id="1594786"/>
    <lineage>
        <taxon>Eukaryota</taxon>
        <taxon>Metazoa</taxon>
        <taxon>Chordata</taxon>
        <taxon>Craniata</taxon>
        <taxon>Vertebrata</taxon>
        <taxon>Euteleostomi</taxon>
        <taxon>Actinopterygii</taxon>
        <taxon>Neopterygii</taxon>
        <taxon>Teleostei</taxon>
        <taxon>Ostariophysi</taxon>
        <taxon>Siluriformes</taxon>
        <taxon>Clariidae</taxon>
        <taxon>Clarias</taxon>
    </lineage>
</organism>
<gene>
    <name evidence="2" type="primary">bzpI</name>
    <name evidence="2" type="ORF">DAT39_002859</name>
</gene>
<proteinExistence type="predicted"/>
<evidence type="ECO:0000256" key="1">
    <source>
        <dbReference type="SAM" id="MobiDB-lite"/>
    </source>
</evidence>
<evidence type="ECO:0000313" key="2">
    <source>
        <dbReference type="EMBL" id="KAF5907368.1"/>
    </source>
</evidence>
<name>A0A8J4XF06_CLAMG</name>
<accession>A0A8J4XF06</accession>
<dbReference type="Proteomes" id="UP000727407">
    <property type="component" value="Unassembled WGS sequence"/>
</dbReference>
<dbReference type="AlphaFoldDB" id="A0A8J4XF06"/>
<feature type="region of interest" description="Disordered" evidence="1">
    <location>
        <begin position="1"/>
        <end position="56"/>
    </location>
</feature>
<sequence>MIRSIEISPEIHLLPSPPPLSFTNCPEENESIRQRSHEEGTTVEMKQPPMQPTELT</sequence>
<protein>
    <submittedName>
        <fullName evidence="2">Putative basic-leucine zipper transcription factor I</fullName>
    </submittedName>
</protein>
<feature type="compositionally biased region" description="Basic and acidic residues" evidence="1">
    <location>
        <begin position="30"/>
        <end position="40"/>
    </location>
</feature>
<evidence type="ECO:0000313" key="3">
    <source>
        <dbReference type="Proteomes" id="UP000727407"/>
    </source>
</evidence>
<dbReference type="EMBL" id="QNUK01000022">
    <property type="protein sequence ID" value="KAF5907368.1"/>
    <property type="molecule type" value="Genomic_DNA"/>
</dbReference>
<reference evidence="2" key="1">
    <citation type="submission" date="2020-07" db="EMBL/GenBank/DDBJ databases">
        <title>Clarias magur genome sequencing, assembly and annotation.</title>
        <authorList>
            <person name="Kushwaha B."/>
            <person name="Kumar R."/>
            <person name="Das P."/>
            <person name="Joshi C.G."/>
            <person name="Kumar D."/>
            <person name="Nagpure N.S."/>
            <person name="Pandey M."/>
            <person name="Agarwal S."/>
            <person name="Srivastava S."/>
            <person name="Singh M."/>
            <person name="Sahoo L."/>
            <person name="Jayasankar P."/>
            <person name="Meher P.K."/>
            <person name="Koringa P.G."/>
            <person name="Iquebal M.A."/>
            <person name="Das S.P."/>
            <person name="Bit A."/>
            <person name="Patnaik S."/>
            <person name="Patel N."/>
            <person name="Shah T.M."/>
            <person name="Hinsu A."/>
            <person name="Jena J.K."/>
        </authorList>
    </citation>
    <scope>NUCLEOTIDE SEQUENCE</scope>
    <source>
        <strain evidence="2">CIFAMagur01</strain>
        <tissue evidence="2">Testis</tissue>
    </source>
</reference>
<comment type="caution">
    <text evidence="2">The sequence shown here is derived from an EMBL/GenBank/DDBJ whole genome shotgun (WGS) entry which is preliminary data.</text>
</comment>
<feature type="non-terminal residue" evidence="2">
    <location>
        <position position="56"/>
    </location>
</feature>